<dbReference type="EMBL" id="GL376615">
    <property type="status" value="NOT_ANNOTATED_CDS"/>
    <property type="molecule type" value="Genomic_DNA"/>
</dbReference>
<evidence type="ECO:0000256" key="1">
    <source>
        <dbReference type="ARBA" id="ARBA00004340"/>
    </source>
</evidence>
<evidence type="ECO:0000313" key="6">
    <source>
        <dbReference type="Proteomes" id="UP000019132"/>
    </source>
</evidence>
<keyword evidence="6" id="KW-1185">Reference proteome</keyword>
<comment type="subcellular location">
    <subcellularLocation>
        <location evidence="1">Host cell</location>
    </subcellularLocation>
    <subcellularLocation>
        <location evidence="2">Secreted</location>
    </subcellularLocation>
</comment>
<evidence type="ECO:0000256" key="2">
    <source>
        <dbReference type="ARBA" id="ARBA00004613"/>
    </source>
</evidence>
<proteinExistence type="predicted"/>
<dbReference type="InterPro" id="IPR045379">
    <property type="entry name" value="Crinkler_N"/>
</dbReference>
<dbReference type="HOGENOM" id="CLU_1182222_0_0_1"/>
<reference evidence="6" key="1">
    <citation type="journal article" date="2010" name="Genome Biol.">
        <title>Genome sequence of the necrotrophic plant pathogen Pythium ultimum reveals original pathogenicity mechanisms and effector repertoire.</title>
        <authorList>
            <person name="Levesque C.A."/>
            <person name="Brouwer H."/>
            <person name="Cano L."/>
            <person name="Hamilton J.P."/>
            <person name="Holt C."/>
            <person name="Huitema E."/>
            <person name="Raffaele S."/>
            <person name="Robideau G.P."/>
            <person name="Thines M."/>
            <person name="Win J."/>
            <person name="Zerillo M.M."/>
            <person name="Beakes G.W."/>
            <person name="Boore J.L."/>
            <person name="Busam D."/>
            <person name="Dumas B."/>
            <person name="Ferriera S."/>
            <person name="Fuerstenberg S.I."/>
            <person name="Gachon C.M."/>
            <person name="Gaulin E."/>
            <person name="Govers F."/>
            <person name="Grenville-Briggs L."/>
            <person name="Horner N."/>
            <person name="Hostetler J."/>
            <person name="Jiang R.H."/>
            <person name="Johnson J."/>
            <person name="Krajaejun T."/>
            <person name="Lin H."/>
            <person name="Meijer H.J."/>
            <person name="Moore B."/>
            <person name="Morris P."/>
            <person name="Phuntmart V."/>
            <person name="Puiu D."/>
            <person name="Shetty J."/>
            <person name="Stajich J.E."/>
            <person name="Tripathy S."/>
            <person name="Wawra S."/>
            <person name="van West P."/>
            <person name="Whitty B.R."/>
            <person name="Coutinho P.M."/>
            <person name="Henrissat B."/>
            <person name="Martin F."/>
            <person name="Thomas P.D."/>
            <person name="Tyler B.M."/>
            <person name="De Vries R.P."/>
            <person name="Kamoun S."/>
            <person name="Yandell M."/>
            <person name="Tisserat N."/>
            <person name="Buell C.R."/>
        </authorList>
    </citation>
    <scope>NUCLEOTIDE SEQUENCE</scope>
    <source>
        <strain evidence="6">DAOM:BR144</strain>
    </source>
</reference>
<dbReference type="EnsemblProtists" id="PYU1_T009668">
    <property type="protein sequence ID" value="PYU1_T009668"/>
    <property type="gene ID" value="PYU1_G009650"/>
</dbReference>
<evidence type="ECO:0000256" key="3">
    <source>
        <dbReference type="ARBA" id="ARBA00022525"/>
    </source>
</evidence>
<keyword evidence="3" id="KW-0964">Secreted</keyword>
<evidence type="ECO:0000313" key="5">
    <source>
        <dbReference type="EnsemblProtists" id="PYU1_T009668"/>
    </source>
</evidence>
<dbReference type="AlphaFoldDB" id="K3WXH0"/>
<accession>K3WXH0</accession>
<name>K3WXH0_GLOUD</name>
<dbReference type="GO" id="GO:0043657">
    <property type="term" value="C:host cell"/>
    <property type="evidence" value="ECO:0007669"/>
    <property type="project" value="UniProtKB-SubCell"/>
</dbReference>
<dbReference type="Pfam" id="PF20147">
    <property type="entry name" value="Crinkler"/>
    <property type="match status" value="1"/>
</dbReference>
<dbReference type="VEuPathDB" id="FungiDB:PYU1_G009650"/>
<dbReference type="InParanoid" id="K3WXH0"/>
<reference evidence="5" key="3">
    <citation type="submission" date="2015-02" db="UniProtKB">
        <authorList>
            <consortium name="EnsemblProtists"/>
        </authorList>
    </citation>
    <scope>IDENTIFICATION</scope>
    <source>
        <strain evidence="5">DAOM BR144</strain>
    </source>
</reference>
<dbReference type="Proteomes" id="UP000019132">
    <property type="component" value="Unassembled WGS sequence"/>
</dbReference>
<organism evidence="5 6">
    <name type="scientific">Globisporangium ultimum (strain ATCC 200006 / CBS 805.95 / DAOM BR144)</name>
    <name type="common">Pythium ultimum</name>
    <dbReference type="NCBI Taxonomy" id="431595"/>
    <lineage>
        <taxon>Eukaryota</taxon>
        <taxon>Sar</taxon>
        <taxon>Stramenopiles</taxon>
        <taxon>Oomycota</taxon>
        <taxon>Peronosporomycetes</taxon>
        <taxon>Pythiales</taxon>
        <taxon>Pythiaceae</taxon>
        <taxon>Globisporangium</taxon>
    </lineage>
</organism>
<evidence type="ECO:0000259" key="4">
    <source>
        <dbReference type="Pfam" id="PF20147"/>
    </source>
</evidence>
<sequence length="235" mass="27093">MMLFCAIVGEIDQVFGVEYEETDSVERFQEKTKAENVNILALCRARDLTLYWAKRDGKWLSYEEANRLLAALLPLKANNEIRATYLRQDLKMEPTALLGTVFRRFECPKRNEVHVFVELPTGLRMPTQEQRLAPMEAKMDAIYNKLVVDSSRERKSKHYGPSDMDSEFCPMMVVLTNLSDFWCFYWTSEDQIHSALVCQPQSVFELMRHTLQTGASASPLLLKGVIPFKNGLEIK</sequence>
<feature type="domain" description="Crinkler effector protein N-terminal" evidence="4">
    <location>
        <begin position="1"/>
        <end position="118"/>
    </location>
</feature>
<reference evidence="6" key="2">
    <citation type="submission" date="2010-04" db="EMBL/GenBank/DDBJ databases">
        <authorList>
            <person name="Buell R."/>
            <person name="Hamilton J."/>
            <person name="Hostetler J."/>
        </authorList>
    </citation>
    <scope>NUCLEOTIDE SEQUENCE [LARGE SCALE GENOMIC DNA]</scope>
    <source>
        <strain evidence="6">DAOM:BR144</strain>
    </source>
</reference>
<protein>
    <recommendedName>
        <fullName evidence="4">Crinkler effector protein N-terminal domain-containing protein</fullName>
    </recommendedName>
</protein>
<dbReference type="GO" id="GO:0005576">
    <property type="term" value="C:extracellular region"/>
    <property type="evidence" value="ECO:0007669"/>
    <property type="project" value="UniProtKB-SubCell"/>
</dbReference>